<dbReference type="Gene3D" id="3.30.420.140">
    <property type="entry name" value="YqgF/RNase H-like domain"/>
    <property type="match status" value="1"/>
</dbReference>
<evidence type="ECO:0000313" key="7">
    <source>
        <dbReference type="EMBL" id="MBM7561581.1"/>
    </source>
</evidence>
<evidence type="ECO:0000256" key="1">
    <source>
        <dbReference type="ARBA" id="ARBA00022490"/>
    </source>
</evidence>
<accession>A0ABS2MQA3</accession>
<evidence type="ECO:0000256" key="4">
    <source>
        <dbReference type="ARBA" id="ARBA00022801"/>
    </source>
</evidence>
<dbReference type="InterPro" id="IPR037027">
    <property type="entry name" value="YqgF/RNaseH-like_dom_sf"/>
</dbReference>
<evidence type="ECO:0000256" key="3">
    <source>
        <dbReference type="ARBA" id="ARBA00022722"/>
    </source>
</evidence>
<dbReference type="InterPro" id="IPR005227">
    <property type="entry name" value="YqgF"/>
</dbReference>
<comment type="function">
    <text evidence="5">Could be a nuclease involved in processing of the 5'-end of pre-16S rRNA.</text>
</comment>
<feature type="domain" description="YqgF/RNase H-like" evidence="6">
    <location>
        <begin position="1"/>
        <end position="109"/>
    </location>
</feature>
<gene>
    <name evidence="7" type="ORF">JOC49_001101</name>
</gene>
<proteinExistence type="inferred from homology"/>
<name>A0ABS2MQA3_9FIRM</name>
<dbReference type="InterPro" id="IPR006641">
    <property type="entry name" value="YqgF/RNaseH-like_dom"/>
</dbReference>
<dbReference type="SMART" id="SM00732">
    <property type="entry name" value="YqgFc"/>
    <property type="match status" value="1"/>
</dbReference>
<dbReference type="InterPro" id="IPR012337">
    <property type="entry name" value="RNaseH-like_sf"/>
</dbReference>
<dbReference type="Pfam" id="PF03652">
    <property type="entry name" value="RuvX"/>
    <property type="match status" value="1"/>
</dbReference>
<evidence type="ECO:0000259" key="6">
    <source>
        <dbReference type="SMART" id="SM00732"/>
    </source>
</evidence>
<keyword evidence="3 5" id="KW-0540">Nuclease</keyword>
<dbReference type="PANTHER" id="PTHR33317">
    <property type="entry name" value="POLYNUCLEOTIDYL TRANSFERASE, RIBONUCLEASE H-LIKE SUPERFAMILY PROTEIN"/>
    <property type="match status" value="1"/>
</dbReference>
<keyword evidence="8" id="KW-1185">Reference proteome</keyword>
<dbReference type="PANTHER" id="PTHR33317:SF4">
    <property type="entry name" value="POLYNUCLEOTIDYL TRANSFERASE, RIBONUCLEASE H-LIKE SUPERFAMILY PROTEIN"/>
    <property type="match status" value="1"/>
</dbReference>
<dbReference type="Proteomes" id="UP000767854">
    <property type="component" value="Unassembled WGS sequence"/>
</dbReference>
<reference evidence="7 8" key="1">
    <citation type="submission" date="2021-01" db="EMBL/GenBank/DDBJ databases">
        <title>Genomic Encyclopedia of Type Strains, Phase IV (KMG-IV): sequencing the most valuable type-strain genomes for metagenomic binning, comparative biology and taxonomic classification.</title>
        <authorList>
            <person name="Goeker M."/>
        </authorList>
    </citation>
    <scope>NUCLEOTIDE SEQUENCE [LARGE SCALE GENOMIC DNA]</scope>
    <source>
        <strain evidence="7 8">DSM 24436</strain>
    </source>
</reference>
<dbReference type="EC" id="3.1.-.-" evidence="5"/>
<organism evidence="7 8">
    <name type="scientific">Fusibacter tunisiensis</name>
    <dbReference type="NCBI Taxonomy" id="1008308"/>
    <lineage>
        <taxon>Bacteria</taxon>
        <taxon>Bacillati</taxon>
        <taxon>Bacillota</taxon>
        <taxon>Clostridia</taxon>
        <taxon>Eubacteriales</taxon>
        <taxon>Eubacteriales Family XII. Incertae Sedis</taxon>
        <taxon>Fusibacter</taxon>
    </lineage>
</organism>
<evidence type="ECO:0000256" key="5">
    <source>
        <dbReference type="HAMAP-Rule" id="MF_00651"/>
    </source>
</evidence>
<comment type="caution">
    <text evidence="7">The sequence shown here is derived from an EMBL/GenBank/DDBJ whole genome shotgun (WGS) entry which is preliminary data.</text>
</comment>
<protein>
    <recommendedName>
        <fullName evidence="5">Putative pre-16S rRNA nuclease</fullName>
        <ecNumber evidence="5">3.1.-.-</ecNumber>
    </recommendedName>
</protein>
<dbReference type="NCBIfam" id="TIGR00250">
    <property type="entry name" value="RNAse_H_YqgF"/>
    <property type="match status" value="1"/>
</dbReference>
<sequence>MRIMGLDVGDKTIGIAISDALQITAQGKETLFRESLKSDIDQLVQWIVSYEVHKIVVGLPLNMNGSLGPQGEKTKQFAEKLEKKLKHSTRITEPVEIVYWDERLTTLGANRMLIETDMRREKRKKVVDTVAAVLILQGYLDGNREA</sequence>
<comment type="similarity">
    <text evidence="5">Belongs to the YqgF HJR family.</text>
</comment>
<dbReference type="HAMAP" id="MF_00651">
    <property type="entry name" value="Nuclease_YqgF"/>
    <property type="match status" value="1"/>
</dbReference>
<dbReference type="CDD" id="cd16964">
    <property type="entry name" value="YqgF"/>
    <property type="match status" value="1"/>
</dbReference>
<keyword evidence="1 5" id="KW-0963">Cytoplasm</keyword>
<evidence type="ECO:0000313" key="8">
    <source>
        <dbReference type="Proteomes" id="UP000767854"/>
    </source>
</evidence>
<evidence type="ECO:0000256" key="2">
    <source>
        <dbReference type="ARBA" id="ARBA00022517"/>
    </source>
</evidence>
<dbReference type="SUPFAM" id="SSF53098">
    <property type="entry name" value="Ribonuclease H-like"/>
    <property type="match status" value="1"/>
</dbReference>
<keyword evidence="2 5" id="KW-0690">Ribosome biogenesis</keyword>
<comment type="subcellular location">
    <subcellularLocation>
        <location evidence="5">Cytoplasm</location>
    </subcellularLocation>
</comment>
<keyword evidence="4 5" id="KW-0378">Hydrolase</keyword>
<dbReference type="GO" id="GO:0016787">
    <property type="term" value="F:hydrolase activity"/>
    <property type="evidence" value="ECO:0007669"/>
    <property type="project" value="UniProtKB-KW"/>
</dbReference>
<dbReference type="RefSeq" id="WP_204663224.1">
    <property type="nucleotide sequence ID" value="NZ_JAFBDT010000006.1"/>
</dbReference>
<dbReference type="EMBL" id="JAFBDT010000006">
    <property type="protein sequence ID" value="MBM7561581.1"/>
    <property type="molecule type" value="Genomic_DNA"/>
</dbReference>